<dbReference type="InterPro" id="IPR018011">
    <property type="entry name" value="Carb_sulfotrans_8-10"/>
</dbReference>
<keyword evidence="9" id="KW-1185">Reference proteome</keyword>
<evidence type="ECO:0000256" key="1">
    <source>
        <dbReference type="ARBA" id="ARBA00004323"/>
    </source>
</evidence>
<proteinExistence type="predicted"/>
<evidence type="ECO:0000256" key="5">
    <source>
        <dbReference type="ARBA" id="ARBA00023034"/>
    </source>
</evidence>
<dbReference type="Proteomes" id="UP000589626">
    <property type="component" value="Unassembled WGS sequence"/>
</dbReference>
<dbReference type="RefSeq" id="WP_183594223.1">
    <property type="nucleotide sequence ID" value="NZ_JACHWR010000003.1"/>
</dbReference>
<dbReference type="SUPFAM" id="SSF52540">
    <property type="entry name" value="P-loop containing nucleoside triphosphate hydrolases"/>
    <property type="match status" value="1"/>
</dbReference>
<protein>
    <recommendedName>
        <fullName evidence="10">Sulfotransferase family protein</fullName>
    </recommendedName>
</protein>
<keyword evidence="6" id="KW-0472">Membrane</keyword>
<dbReference type="InterPro" id="IPR027417">
    <property type="entry name" value="P-loop_NTPase"/>
</dbReference>
<dbReference type="GO" id="GO:0016020">
    <property type="term" value="C:membrane"/>
    <property type="evidence" value="ECO:0007669"/>
    <property type="project" value="InterPro"/>
</dbReference>
<dbReference type="EMBL" id="JACHWR010000003">
    <property type="protein sequence ID" value="MBB3044342.1"/>
    <property type="molecule type" value="Genomic_DNA"/>
</dbReference>
<dbReference type="AlphaFoldDB" id="A0A7W4Z2X7"/>
<keyword evidence="4" id="KW-1133">Transmembrane helix</keyword>
<evidence type="ECO:0000313" key="8">
    <source>
        <dbReference type="EMBL" id="MBB3044342.1"/>
    </source>
</evidence>
<evidence type="ECO:0008006" key="10">
    <source>
        <dbReference type="Google" id="ProtNLM"/>
    </source>
</evidence>
<dbReference type="PANTHER" id="PTHR12137:SF54">
    <property type="entry name" value="CARBOHYDRATE SULFOTRANSFERASE"/>
    <property type="match status" value="1"/>
</dbReference>
<dbReference type="GO" id="GO:0016051">
    <property type="term" value="P:carbohydrate biosynthetic process"/>
    <property type="evidence" value="ECO:0007669"/>
    <property type="project" value="InterPro"/>
</dbReference>
<sequence>MTTDARTRITRPGAKRYGLSVSDPKRFIYVRTAKVATRSISAAFNNRPDLEVVMHRGRLRRWPQGEQRDYPAFGFVRNPFTKLVSCWQDKVVGTGRGTWRLTSVQDRSFEEFVTALEGMDILVGDRHVRPQVAALPLDRLSFVGRFERLVPDWERVCEWLDLGEIPLPRENVSATPAEPVRVEPALAARIVRLYELDFQMFGYSTEIPEKLR</sequence>
<name>A0A7W4Z2X7_9ACTN</name>
<keyword evidence="2" id="KW-0808">Transferase</keyword>
<gene>
    <name evidence="8" type="ORF">FHU40_004179</name>
</gene>
<reference evidence="8 9" key="1">
    <citation type="submission" date="2020-08" db="EMBL/GenBank/DDBJ databases">
        <title>Sequencing the genomes of 1000 actinobacteria strains.</title>
        <authorList>
            <person name="Klenk H.-P."/>
        </authorList>
    </citation>
    <scope>NUCLEOTIDE SEQUENCE [LARGE SCALE GENOMIC DNA]</scope>
    <source>
        <strain evidence="8 9">DSM 105498</strain>
    </source>
</reference>
<keyword evidence="7" id="KW-0325">Glycoprotein</keyword>
<evidence type="ECO:0000256" key="7">
    <source>
        <dbReference type="ARBA" id="ARBA00023180"/>
    </source>
</evidence>
<keyword evidence="3" id="KW-0812">Transmembrane</keyword>
<keyword evidence="5" id="KW-0333">Golgi apparatus</keyword>
<evidence type="ECO:0000256" key="2">
    <source>
        <dbReference type="ARBA" id="ARBA00022679"/>
    </source>
</evidence>
<evidence type="ECO:0000256" key="4">
    <source>
        <dbReference type="ARBA" id="ARBA00022989"/>
    </source>
</evidence>
<comment type="subcellular location">
    <subcellularLocation>
        <location evidence="1">Golgi apparatus membrane</location>
        <topology evidence="1">Single-pass type II membrane protein</topology>
    </subcellularLocation>
</comment>
<dbReference type="PANTHER" id="PTHR12137">
    <property type="entry name" value="CARBOHYDRATE SULFOTRANSFERASE"/>
    <property type="match status" value="1"/>
</dbReference>
<dbReference type="Pfam" id="PF03567">
    <property type="entry name" value="Sulfotransfer_2"/>
    <property type="match status" value="1"/>
</dbReference>
<dbReference type="InterPro" id="IPR005331">
    <property type="entry name" value="Sulfotransferase"/>
</dbReference>
<evidence type="ECO:0000256" key="3">
    <source>
        <dbReference type="ARBA" id="ARBA00022692"/>
    </source>
</evidence>
<dbReference type="GO" id="GO:0008146">
    <property type="term" value="F:sulfotransferase activity"/>
    <property type="evidence" value="ECO:0007669"/>
    <property type="project" value="InterPro"/>
</dbReference>
<organism evidence="8 9">
    <name type="scientific">Nocardioides soli</name>
    <dbReference type="NCBI Taxonomy" id="1036020"/>
    <lineage>
        <taxon>Bacteria</taxon>
        <taxon>Bacillati</taxon>
        <taxon>Actinomycetota</taxon>
        <taxon>Actinomycetes</taxon>
        <taxon>Propionibacteriales</taxon>
        <taxon>Nocardioidaceae</taxon>
        <taxon>Nocardioides</taxon>
    </lineage>
</organism>
<comment type="caution">
    <text evidence="8">The sequence shown here is derived from an EMBL/GenBank/DDBJ whole genome shotgun (WGS) entry which is preliminary data.</text>
</comment>
<accession>A0A7W4Z2X7</accession>
<evidence type="ECO:0000313" key="9">
    <source>
        <dbReference type="Proteomes" id="UP000589626"/>
    </source>
</evidence>
<evidence type="ECO:0000256" key="6">
    <source>
        <dbReference type="ARBA" id="ARBA00023136"/>
    </source>
</evidence>